<comment type="caution">
    <text evidence="2">The sequence shown here is derived from an EMBL/GenBank/DDBJ whole genome shotgun (WGS) entry which is preliminary data.</text>
</comment>
<feature type="region of interest" description="Disordered" evidence="1">
    <location>
        <begin position="1"/>
        <end position="60"/>
    </location>
</feature>
<keyword evidence="3" id="KW-1185">Reference proteome</keyword>
<dbReference type="EMBL" id="JACIDR010000002">
    <property type="protein sequence ID" value="MBB3973302.1"/>
    <property type="molecule type" value="Genomic_DNA"/>
</dbReference>
<reference evidence="2 3" key="1">
    <citation type="submission" date="2020-08" db="EMBL/GenBank/DDBJ databases">
        <title>Genomic Encyclopedia of Type Strains, Phase IV (KMG-IV): sequencing the most valuable type-strain genomes for metagenomic binning, comparative biology and taxonomic classification.</title>
        <authorList>
            <person name="Goeker M."/>
        </authorList>
    </citation>
    <scope>NUCLEOTIDE SEQUENCE [LARGE SCALE GENOMIC DNA]</scope>
    <source>
        <strain evidence="2 3">DSM 25481</strain>
    </source>
</reference>
<protein>
    <submittedName>
        <fullName evidence="2">Uncharacterized protein</fullName>
    </submittedName>
</protein>
<dbReference type="RefSeq" id="WP_183395138.1">
    <property type="nucleotide sequence ID" value="NZ_JACIDR010000002.1"/>
</dbReference>
<accession>A0A7W6D367</accession>
<feature type="compositionally biased region" description="Basic and acidic residues" evidence="1">
    <location>
        <begin position="44"/>
        <end position="53"/>
    </location>
</feature>
<evidence type="ECO:0000313" key="3">
    <source>
        <dbReference type="Proteomes" id="UP000528964"/>
    </source>
</evidence>
<gene>
    <name evidence="2" type="ORF">GGR24_001959</name>
</gene>
<dbReference type="AlphaFoldDB" id="A0A7W6D367"/>
<organism evidence="2 3">
    <name type="scientific">Hansschlegelia beijingensis</name>
    <dbReference type="NCBI Taxonomy" id="1133344"/>
    <lineage>
        <taxon>Bacteria</taxon>
        <taxon>Pseudomonadati</taxon>
        <taxon>Pseudomonadota</taxon>
        <taxon>Alphaproteobacteria</taxon>
        <taxon>Hyphomicrobiales</taxon>
        <taxon>Methylopilaceae</taxon>
        <taxon>Hansschlegelia</taxon>
    </lineage>
</organism>
<proteinExistence type="predicted"/>
<name>A0A7W6D367_9HYPH</name>
<sequence>MPDSDSPSARRQPGRGAEAAAREAERRERLAAALRENLKKRKAPERAKRERPDPQGGSAT</sequence>
<evidence type="ECO:0000313" key="2">
    <source>
        <dbReference type="EMBL" id="MBB3973302.1"/>
    </source>
</evidence>
<evidence type="ECO:0000256" key="1">
    <source>
        <dbReference type="SAM" id="MobiDB-lite"/>
    </source>
</evidence>
<feature type="compositionally biased region" description="Basic and acidic residues" evidence="1">
    <location>
        <begin position="20"/>
        <end position="30"/>
    </location>
</feature>
<dbReference type="Proteomes" id="UP000528964">
    <property type="component" value="Unassembled WGS sequence"/>
</dbReference>